<dbReference type="InterPro" id="IPR025110">
    <property type="entry name" value="AMP-bd_C"/>
</dbReference>
<evidence type="ECO:0000259" key="4">
    <source>
        <dbReference type="Pfam" id="PF13193"/>
    </source>
</evidence>
<dbReference type="Pfam" id="PF00501">
    <property type="entry name" value="AMP-binding"/>
    <property type="match status" value="1"/>
</dbReference>
<keyword evidence="6" id="KW-1185">Reference proteome</keyword>
<dbReference type="InterPro" id="IPR045851">
    <property type="entry name" value="AMP-bd_C_sf"/>
</dbReference>
<dbReference type="OrthoDB" id="10253869at2759"/>
<name>A0A7R9C230_9CRUS</name>
<dbReference type="EMBL" id="OA891646">
    <property type="protein sequence ID" value="CAD7284756.1"/>
    <property type="molecule type" value="Genomic_DNA"/>
</dbReference>
<dbReference type="Gene3D" id="3.30.300.30">
    <property type="match status" value="1"/>
</dbReference>
<gene>
    <name evidence="5" type="ORF">NMOB1V02_LOCUS12360</name>
</gene>
<organism evidence="5">
    <name type="scientific">Notodromas monacha</name>
    <dbReference type="NCBI Taxonomy" id="399045"/>
    <lineage>
        <taxon>Eukaryota</taxon>
        <taxon>Metazoa</taxon>
        <taxon>Ecdysozoa</taxon>
        <taxon>Arthropoda</taxon>
        <taxon>Crustacea</taxon>
        <taxon>Oligostraca</taxon>
        <taxon>Ostracoda</taxon>
        <taxon>Podocopa</taxon>
        <taxon>Podocopida</taxon>
        <taxon>Cypridocopina</taxon>
        <taxon>Cypridoidea</taxon>
        <taxon>Cyprididae</taxon>
        <taxon>Notodromas</taxon>
    </lineage>
</organism>
<protein>
    <submittedName>
        <fullName evidence="5">Uncharacterized protein</fullName>
    </submittedName>
</protein>
<evidence type="ECO:0000313" key="5">
    <source>
        <dbReference type="EMBL" id="CAD7284756.1"/>
    </source>
</evidence>
<feature type="domain" description="AMP-binding enzyme C-terminal" evidence="4">
    <location>
        <begin position="293"/>
        <end position="344"/>
    </location>
</feature>
<feature type="domain" description="AMP-dependent synthetase/ligase" evidence="3">
    <location>
        <begin position="39"/>
        <end position="153"/>
    </location>
</feature>
<comment type="subcellular location">
    <subcellularLocation>
        <location evidence="1">Peroxisome</location>
    </subcellularLocation>
</comment>
<accession>A0A7R9C230</accession>
<keyword evidence="2" id="KW-0576">Peroxisome</keyword>
<proteinExistence type="predicted"/>
<dbReference type="Gene3D" id="2.30.38.10">
    <property type="entry name" value="Luciferase, Domain 3"/>
    <property type="match status" value="1"/>
</dbReference>
<dbReference type="SUPFAM" id="SSF56801">
    <property type="entry name" value="Acetyl-CoA synthetase-like"/>
    <property type="match status" value="2"/>
</dbReference>
<dbReference type="PANTHER" id="PTHR24096:SF422">
    <property type="entry name" value="BCDNA.GH02901"/>
    <property type="match status" value="1"/>
</dbReference>
<evidence type="ECO:0000313" key="6">
    <source>
        <dbReference type="Proteomes" id="UP000678499"/>
    </source>
</evidence>
<dbReference type="Proteomes" id="UP000678499">
    <property type="component" value="Unassembled WGS sequence"/>
</dbReference>
<evidence type="ECO:0000259" key="3">
    <source>
        <dbReference type="Pfam" id="PF00501"/>
    </source>
</evidence>
<dbReference type="EMBL" id="CAJPEX010009609">
    <property type="protein sequence ID" value="CAG0924908.1"/>
    <property type="molecule type" value="Genomic_DNA"/>
</dbReference>
<dbReference type="InterPro" id="IPR000873">
    <property type="entry name" value="AMP-dep_synth/lig_dom"/>
</dbReference>
<dbReference type="AlphaFoldDB" id="A0A7R9C230"/>
<dbReference type="GO" id="GO:0005777">
    <property type="term" value="C:peroxisome"/>
    <property type="evidence" value="ECO:0007669"/>
    <property type="project" value="UniProtKB-SubCell"/>
</dbReference>
<dbReference type="InterPro" id="IPR042099">
    <property type="entry name" value="ANL_N_sf"/>
</dbReference>
<dbReference type="Gene3D" id="3.40.50.980">
    <property type="match status" value="1"/>
</dbReference>
<evidence type="ECO:0000256" key="1">
    <source>
        <dbReference type="ARBA" id="ARBA00004275"/>
    </source>
</evidence>
<sequence>MGNEEEKILASRLPEKEPGLAKDKTLWSYTEARIADIIAKFGDKDMWIDGATDEKISFQSFLTMVKKTAAVLKEKYGVGPGSVMLVCSKNDINFFIPVYAAVALGAVAFTVPDYSSNCIPTHLAEENVPVIVCDHSSLLEIEKYVDEAFEKSSDEDRVRSQIILMSGTHAGYLDTYGSTEMMLTVSSSTLMCSEQEAGLGVLSPRTKCKVVSIVDGKSLGPYDCGEFWIHTPFLMKNYRNRPDLTSAAVTPDGWYKTGDYGYYDDQERFHIKDRVKDLILLPDGKTLVSPSTIENLVLQHEAVFQVGVSGIPSTSGTGNVPRAFVILKQHVQDLVPDDIVKFVEG</sequence>
<dbReference type="Pfam" id="PF13193">
    <property type="entry name" value="AMP-binding_C"/>
    <property type="match status" value="1"/>
</dbReference>
<reference evidence="5" key="1">
    <citation type="submission" date="2020-11" db="EMBL/GenBank/DDBJ databases">
        <authorList>
            <person name="Tran Van P."/>
        </authorList>
    </citation>
    <scope>NUCLEOTIDE SEQUENCE</scope>
</reference>
<dbReference type="Gene3D" id="3.40.50.12780">
    <property type="entry name" value="N-terminal domain of ligase-like"/>
    <property type="match status" value="1"/>
</dbReference>
<evidence type="ECO:0000256" key="2">
    <source>
        <dbReference type="ARBA" id="ARBA00023140"/>
    </source>
</evidence>
<dbReference type="PANTHER" id="PTHR24096">
    <property type="entry name" value="LONG-CHAIN-FATTY-ACID--COA LIGASE"/>
    <property type="match status" value="1"/>
</dbReference>
<dbReference type="GO" id="GO:0003824">
    <property type="term" value="F:catalytic activity"/>
    <property type="evidence" value="ECO:0007669"/>
    <property type="project" value="UniProtKB-ARBA"/>
</dbReference>